<name>A0A1F6ERR5_9BACT</name>
<dbReference type="Proteomes" id="UP000176714">
    <property type="component" value="Unassembled WGS sequence"/>
</dbReference>
<evidence type="ECO:0000256" key="1">
    <source>
        <dbReference type="SAM" id="Phobius"/>
    </source>
</evidence>
<evidence type="ECO:0008006" key="4">
    <source>
        <dbReference type="Google" id="ProtNLM"/>
    </source>
</evidence>
<dbReference type="AlphaFoldDB" id="A0A1F6ERR5"/>
<protein>
    <recommendedName>
        <fullName evidence="4">Type II secretion system protein GspH</fullName>
    </recommendedName>
</protein>
<dbReference type="EMBL" id="MFMD01000034">
    <property type="protein sequence ID" value="OGG76314.1"/>
    <property type="molecule type" value="Genomic_DNA"/>
</dbReference>
<reference evidence="2 3" key="1">
    <citation type="journal article" date="2016" name="Nat. Commun.">
        <title>Thousands of microbial genomes shed light on interconnected biogeochemical processes in an aquifer system.</title>
        <authorList>
            <person name="Anantharaman K."/>
            <person name="Brown C.T."/>
            <person name="Hug L.A."/>
            <person name="Sharon I."/>
            <person name="Castelle C.J."/>
            <person name="Probst A.J."/>
            <person name="Thomas B.C."/>
            <person name="Singh A."/>
            <person name="Wilkins M.J."/>
            <person name="Karaoz U."/>
            <person name="Brodie E.L."/>
            <person name="Williams K.H."/>
            <person name="Hubbard S.S."/>
            <person name="Banfield J.F."/>
        </authorList>
    </citation>
    <scope>NUCLEOTIDE SEQUENCE [LARGE SCALE GENOMIC DNA]</scope>
</reference>
<dbReference type="InterPro" id="IPR045584">
    <property type="entry name" value="Pilin-like"/>
</dbReference>
<dbReference type="SUPFAM" id="SSF54523">
    <property type="entry name" value="Pili subunits"/>
    <property type="match status" value="1"/>
</dbReference>
<keyword evidence="1" id="KW-0812">Transmembrane</keyword>
<keyword evidence="1" id="KW-1133">Transmembrane helix</keyword>
<accession>A0A1F6ERR5</accession>
<organism evidence="2 3">
    <name type="scientific">Candidatus Kaiserbacteria bacterium RIFCSPLOWO2_01_FULL_55_19</name>
    <dbReference type="NCBI Taxonomy" id="1798516"/>
    <lineage>
        <taxon>Bacteria</taxon>
        <taxon>Candidatus Kaiseribacteriota</taxon>
    </lineage>
</organism>
<evidence type="ECO:0000313" key="2">
    <source>
        <dbReference type="EMBL" id="OGG76314.1"/>
    </source>
</evidence>
<keyword evidence="1" id="KW-0472">Membrane</keyword>
<dbReference type="STRING" id="1798516.A2950_01795"/>
<evidence type="ECO:0000313" key="3">
    <source>
        <dbReference type="Proteomes" id="UP000176714"/>
    </source>
</evidence>
<proteinExistence type="predicted"/>
<feature type="transmembrane region" description="Helical" evidence="1">
    <location>
        <begin position="6"/>
        <end position="24"/>
    </location>
</feature>
<sequence length="205" mass="21625">MGFTLVEMVVVLGIIAAVTGIALTSQNSFNKTLILANTAYDIALTFRSAESFGLSSRALGSTANAGYGLHFQRGASESFILFADIWPPTDLSCTRPDCKPGDHIYSTEDKLVQTYVLGNGITIADFCALPDQQQWQCLSTGDLNALDVSFSRPNPDAFITANSSTFVTSYTKACLVIMAGNGASRFVSVAASGEIIAEAPGCPTS</sequence>
<gene>
    <name evidence="2" type="ORF">A2950_01795</name>
</gene>
<comment type="caution">
    <text evidence="2">The sequence shown here is derived from an EMBL/GenBank/DDBJ whole genome shotgun (WGS) entry which is preliminary data.</text>
</comment>